<dbReference type="GO" id="GO:0008080">
    <property type="term" value="F:N-acetyltransferase activity"/>
    <property type="evidence" value="ECO:0007669"/>
    <property type="project" value="TreeGrafter"/>
</dbReference>
<dbReference type="STRING" id="526218.Sterm_0940"/>
<dbReference type="InterPro" id="IPR039143">
    <property type="entry name" value="GNPNAT1-like"/>
</dbReference>
<feature type="domain" description="N-acetyltransferase" evidence="1">
    <location>
        <begin position="16"/>
        <end position="161"/>
    </location>
</feature>
<evidence type="ECO:0000313" key="3">
    <source>
        <dbReference type="Proteomes" id="UP000000845"/>
    </source>
</evidence>
<dbReference type="Proteomes" id="UP000000845">
    <property type="component" value="Chromosome"/>
</dbReference>
<reference evidence="2 3" key="2">
    <citation type="journal article" date="2010" name="Stand. Genomic Sci.">
        <title>Complete genome sequence of Sebaldella termitidis type strain (NCTC 11300).</title>
        <authorList>
            <person name="Harmon-Smith M."/>
            <person name="Celia L."/>
            <person name="Chertkov O."/>
            <person name="Lapidus A."/>
            <person name="Copeland A."/>
            <person name="Glavina Del Rio T."/>
            <person name="Nolan M."/>
            <person name="Lucas S."/>
            <person name="Tice H."/>
            <person name="Cheng J.F."/>
            <person name="Han C."/>
            <person name="Detter J.C."/>
            <person name="Bruce D."/>
            <person name="Goodwin L."/>
            <person name="Pitluck S."/>
            <person name="Pati A."/>
            <person name="Liolios K."/>
            <person name="Ivanova N."/>
            <person name="Mavromatis K."/>
            <person name="Mikhailova N."/>
            <person name="Chen A."/>
            <person name="Palaniappan K."/>
            <person name="Land M."/>
            <person name="Hauser L."/>
            <person name="Chang Y.J."/>
            <person name="Jeffries C.D."/>
            <person name="Brettin T."/>
            <person name="Goker M."/>
            <person name="Beck B."/>
            <person name="Bristow J."/>
            <person name="Eisen J.A."/>
            <person name="Markowitz V."/>
            <person name="Hugenholtz P."/>
            <person name="Kyrpides N.C."/>
            <person name="Klenk H.P."/>
            <person name="Chen F."/>
        </authorList>
    </citation>
    <scope>NUCLEOTIDE SEQUENCE [LARGE SCALE GENOMIC DNA]</scope>
    <source>
        <strain evidence="3">ATCC 33386 / NCTC 11300</strain>
    </source>
</reference>
<gene>
    <name evidence="2" type="ordered locus">Sterm_0940</name>
</gene>
<organism evidence="2 3">
    <name type="scientific">Sebaldella termitidis (strain ATCC 33386 / NCTC 11300)</name>
    <dbReference type="NCBI Taxonomy" id="526218"/>
    <lineage>
        <taxon>Bacteria</taxon>
        <taxon>Fusobacteriati</taxon>
        <taxon>Fusobacteriota</taxon>
        <taxon>Fusobacteriia</taxon>
        <taxon>Fusobacteriales</taxon>
        <taxon>Leptotrichiaceae</taxon>
        <taxon>Sebaldella</taxon>
    </lineage>
</organism>
<dbReference type="SUPFAM" id="SSF55729">
    <property type="entry name" value="Acyl-CoA N-acyltransferases (Nat)"/>
    <property type="match status" value="1"/>
</dbReference>
<reference evidence="3" key="1">
    <citation type="submission" date="2009-09" db="EMBL/GenBank/DDBJ databases">
        <title>The complete chromosome of Sebaldella termitidis ATCC 33386.</title>
        <authorList>
            <consortium name="US DOE Joint Genome Institute (JGI-PGF)"/>
            <person name="Lucas S."/>
            <person name="Copeland A."/>
            <person name="Lapidus A."/>
            <person name="Glavina del Rio T."/>
            <person name="Dalin E."/>
            <person name="Tice H."/>
            <person name="Bruce D."/>
            <person name="Goodwin L."/>
            <person name="Pitluck S."/>
            <person name="Kyrpides N."/>
            <person name="Mavromatis K."/>
            <person name="Ivanova N."/>
            <person name="Mikhailova N."/>
            <person name="Sims D."/>
            <person name="Meincke L."/>
            <person name="Brettin T."/>
            <person name="Detter J.C."/>
            <person name="Han C."/>
            <person name="Larimer F."/>
            <person name="Land M."/>
            <person name="Hauser L."/>
            <person name="Markowitz V."/>
            <person name="Cheng J.F."/>
            <person name="Hugenholtz P."/>
            <person name="Woyke T."/>
            <person name="Wu D."/>
            <person name="Eisen J.A."/>
        </authorList>
    </citation>
    <scope>NUCLEOTIDE SEQUENCE [LARGE SCALE GENOMIC DNA]</scope>
    <source>
        <strain evidence="3">ATCC 33386 / NCTC 11300</strain>
    </source>
</reference>
<dbReference type="PANTHER" id="PTHR13355">
    <property type="entry name" value="GLUCOSAMINE 6-PHOSPHATE N-ACETYLTRANSFERASE"/>
    <property type="match status" value="1"/>
</dbReference>
<dbReference type="InterPro" id="IPR016181">
    <property type="entry name" value="Acyl_CoA_acyltransferase"/>
</dbReference>
<dbReference type="Gene3D" id="3.40.630.30">
    <property type="match status" value="1"/>
</dbReference>
<dbReference type="PANTHER" id="PTHR13355:SF15">
    <property type="entry name" value="GCN5-RELATED N-ACETYLTRANSFERASE 3, CHLOROPLASTIC"/>
    <property type="match status" value="1"/>
</dbReference>
<dbReference type="Pfam" id="PF13673">
    <property type="entry name" value="Acetyltransf_10"/>
    <property type="match status" value="1"/>
</dbReference>
<accession>D1AFC3</accession>
<dbReference type="HOGENOM" id="CLU_013985_35_2_0"/>
<name>D1AFC3_SEBTE</name>
<dbReference type="EMBL" id="CP001739">
    <property type="protein sequence ID" value="ACZ07808.1"/>
    <property type="molecule type" value="Genomic_DNA"/>
</dbReference>
<evidence type="ECO:0000259" key="1">
    <source>
        <dbReference type="PROSITE" id="PS51186"/>
    </source>
</evidence>
<dbReference type="PROSITE" id="PS51186">
    <property type="entry name" value="GNAT"/>
    <property type="match status" value="1"/>
</dbReference>
<sequence length="161" mass="18698">MISYRKAGKSDIDELVRIRSIFLEEYDRENHLNNKENVDKEVEKYLQKFMDTEIFTGFVAEKDDKIVGTSAIAFYDILPAALYMNGKLGYISNVFVFPEYRKQGIAKKLFELAVNEGLDRNCSKLTLHASKDGEPVYKKFGFVKTATEMEYVNEKFYNTKK</sequence>
<dbReference type="eggNOG" id="COG0456">
    <property type="taxonomic scope" value="Bacteria"/>
</dbReference>
<dbReference type="AlphaFoldDB" id="D1AFC3"/>
<proteinExistence type="predicted"/>
<protein>
    <submittedName>
        <fullName evidence="2">GCN5-related N-acetyltransferase</fullName>
    </submittedName>
</protein>
<dbReference type="CDD" id="cd04301">
    <property type="entry name" value="NAT_SF"/>
    <property type="match status" value="1"/>
</dbReference>
<evidence type="ECO:0000313" key="2">
    <source>
        <dbReference type="EMBL" id="ACZ07808.1"/>
    </source>
</evidence>
<keyword evidence="3" id="KW-1185">Reference proteome</keyword>
<dbReference type="InterPro" id="IPR000182">
    <property type="entry name" value="GNAT_dom"/>
</dbReference>
<dbReference type="KEGG" id="str:Sterm_0940"/>
<dbReference type="RefSeq" id="WP_012860404.1">
    <property type="nucleotide sequence ID" value="NC_013517.1"/>
</dbReference>